<feature type="compositionally biased region" description="Basic and acidic residues" evidence="1">
    <location>
        <begin position="687"/>
        <end position="702"/>
    </location>
</feature>
<dbReference type="GeneID" id="24563374"/>
<organism evidence="3 4">
    <name type="scientific">Babesia bigemina</name>
    <dbReference type="NCBI Taxonomy" id="5866"/>
    <lineage>
        <taxon>Eukaryota</taxon>
        <taxon>Sar</taxon>
        <taxon>Alveolata</taxon>
        <taxon>Apicomplexa</taxon>
        <taxon>Aconoidasida</taxon>
        <taxon>Piroplasmida</taxon>
        <taxon>Babesiidae</taxon>
        <taxon>Babesia</taxon>
    </lineage>
</organism>
<feature type="region of interest" description="Disordered" evidence="1">
    <location>
        <begin position="896"/>
        <end position="915"/>
    </location>
</feature>
<feature type="compositionally biased region" description="Gly residues" evidence="1">
    <location>
        <begin position="589"/>
        <end position="603"/>
    </location>
</feature>
<dbReference type="EMBL" id="LK391707">
    <property type="protein sequence ID" value="CDR94833.1"/>
    <property type="molecule type" value="Genomic_DNA"/>
</dbReference>
<dbReference type="KEGG" id="bbig:BBBOND_0111310"/>
<feature type="compositionally biased region" description="Pro residues" evidence="1">
    <location>
        <begin position="403"/>
        <end position="418"/>
    </location>
</feature>
<reference evidence="4" key="1">
    <citation type="journal article" date="2014" name="Nucleic Acids Res.">
        <title>The evolutionary dynamics of variant antigen genes in Babesia reveal a history of genomic innovation underlying host-parasite interaction.</title>
        <authorList>
            <person name="Jackson A.P."/>
            <person name="Otto T.D."/>
            <person name="Darby A."/>
            <person name="Ramaprasad A."/>
            <person name="Xia D."/>
            <person name="Echaide I.E."/>
            <person name="Farber M."/>
            <person name="Gahlot S."/>
            <person name="Gamble J."/>
            <person name="Gupta D."/>
            <person name="Gupta Y."/>
            <person name="Jackson L."/>
            <person name="Malandrin L."/>
            <person name="Malas T.B."/>
            <person name="Moussa E."/>
            <person name="Nair M."/>
            <person name="Reid A.J."/>
            <person name="Sanders M."/>
            <person name="Sharma J."/>
            <person name="Tracey A."/>
            <person name="Quail M.A."/>
            <person name="Weir W."/>
            <person name="Wastling J.M."/>
            <person name="Hall N."/>
            <person name="Willadsen P."/>
            <person name="Lingelbach K."/>
            <person name="Shiels B."/>
            <person name="Tait A."/>
            <person name="Berriman M."/>
            <person name="Allred D.R."/>
            <person name="Pain A."/>
        </authorList>
    </citation>
    <scope>NUCLEOTIDE SEQUENCE [LARGE SCALE GENOMIC DNA]</scope>
    <source>
        <strain evidence="4">Bond</strain>
    </source>
</reference>
<evidence type="ECO:0008006" key="5">
    <source>
        <dbReference type="Google" id="ProtNLM"/>
    </source>
</evidence>
<evidence type="ECO:0000256" key="2">
    <source>
        <dbReference type="SAM" id="Phobius"/>
    </source>
</evidence>
<feature type="region of interest" description="Disordered" evidence="1">
    <location>
        <begin position="443"/>
        <end position="707"/>
    </location>
</feature>
<accession>A0A061D2L2</accession>
<feature type="compositionally biased region" description="Polar residues" evidence="1">
    <location>
        <begin position="542"/>
        <end position="574"/>
    </location>
</feature>
<dbReference type="OrthoDB" id="366915at2759"/>
<feature type="transmembrane region" description="Helical" evidence="2">
    <location>
        <begin position="1579"/>
        <end position="1600"/>
    </location>
</feature>
<feature type="compositionally biased region" description="Low complexity" evidence="1">
    <location>
        <begin position="455"/>
        <end position="466"/>
    </location>
</feature>
<evidence type="ECO:0000256" key="1">
    <source>
        <dbReference type="SAM" id="MobiDB-lite"/>
    </source>
</evidence>
<sequence length="1653" mass="180846">MTGHGIELRTLRDCLQFLEWFKGDTDMQGKVAEELAKRCDTSYNHISYTGRLPDYFIEFLKNVSSFYHKLVNIPTAGNYGHKNGKQTLDALLECLPKFLAALYYIWYNVDYKLDAVGGGKWRDLYVGWENTWWGWGNDYGGGLQTYLRLAGSLQLELIPGGFGPDEVTYGYHDRTGKAYTYGSNMVNDLKNILNKQTHNEFRDISVTSVYSDAGIHMVNTANVLAMVKLFCETVRTDRDGTKLKGAVEEGIRTQNKCVDWPQLSEHCKDLEQQLKKFFNDKAFSHTGQVPKGNSLNTEKFMGETATWFRKHLPAIHSNVKKISIHYPADASIRLSKLQPFVTENLFPYGFIFGENSYGTMGNAWNTLPPKWKRVIGVLKSNNDGLAKLKKILDGAGCKLPKPVAAPAPRSPKPAPAPRPSGANAAVAQGTGGHHNTVHHIVLRGRGASGDGGDPQGQNNQVQGAQQPGPPAVEGPAGPSGQPASLATKTEATKTEAAKPHVQNTGGTPNQNNDQSEYKLPGPQVVTSSPDTTPGATGVKGPVSSNGDRGQQVPQSPLASKPSQVLVSQPTNNIQSPPSPPSAPERGAAGPAGGKPQGSNGGDASGDQPLAPPTAASSQPPSVPPPVPLQSGAPGSGSGRGKGIQAATSDPAQGSGRGPQSGASDSNTVSGPSSGSGGGGAGVGSGGPKKEPGIPKKDLDAERKKRWNAYGLEQQAKRTIDEEKMKSLIQSVNSNLHTIRQRVQEEALRKAVQENILQKTRIGQNAYPNKVNASTCSNDPSMHIGRSICHTNSTMPMPTTTSSHYLTPDVLDKIKIAEEQERAKQDEQRKRQETNDRHLRALHQGIEIETEILKQHAEQPTYPHADRLISEMNERNTKRDALGTVVPIHPGMEAVKLDGKATPSSKGIPRSTFPPISSNIDVPMGYSLKHKAPQWHDPPPPSKPVLQMFRAIPQGIVLNDNHQHRKSASGSRTTVEAPLLSQALEIDPSQIVLNVSGEALKNSTNDDTDLFPAPLTLDATPVPDHMQYKRSVDIYEPAVVKHDVPLTDILPKKRPPPVPAVPKNPFHTRTPFYSELHKPPDSITLFPGDPPSVTQDGTSCTPPWMLSQMGVSKPGRADEMPHMPNDSHSRFLYTDVLPRTVREMLYWLAGLRHSAVYDTLEKYISDLVGNYAKQTESLSSTIETVELAAVPKCIVGNEVTQALRLSCQYSIIVLMGIQGLHDPHIAYKNDNYSKAPQYEYSPDPACLLCQLRDYVYACHHQLQFLKSQCKRHQSHGGWRDCKYGSVITSPNSPLQSFLTDGWDSDFETHLFDPCNPCLKSRVRMGFKNVDLPKTSQLGSVISTILSPSCGGDDPLLTLSSYLNCLTRRTPRTTGELVSYFHYFGMELHNYASKSLSLLGSSLSTSHADCPDWDRLGASDLQAVSGIRGSEALNIISINNHDNEHPRTLSTLVGCGSDSATCHPHCSPTTYRAYALYSQSFAHTYLSWAVYLPDRLWESLEKLHYDLQKHRGSSKCSSLHSCPYALPLLYSHGFTPPEGILQSPLKCADVISKLKGIVNGGPIASLMTAMDEFLYNIREPFIFTLVALWSLASLILANTMLYRLDVLRTRSHLIRTKASHRIDVKALLTKGRKMLSLYKDVDYFDEDTLSQLVVQ</sequence>
<feature type="compositionally biased region" description="Gly residues" evidence="1">
    <location>
        <begin position="673"/>
        <end position="686"/>
    </location>
</feature>
<dbReference type="RefSeq" id="XP_012767019.1">
    <property type="nucleotide sequence ID" value="XM_012911565.1"/>
</dbReference>
<feature type="region of interest" description="Disordered" evidence="1">
    <location>
        <begin position="402"/>
        <end position="431"/>
    </location>
</feature>
<feature type="compositionally biased region" description="Polar residues" evidence="1">
    <location>
        <begin position="524"/>
        <end position="534"/>
    </location>
</feature>
<feature type="compositionally biased region" description="Polar residues" evidence="1">
    <location>
        <begin position="501"/>
        <end position="514"/>
    </location>
</feature>
<gene>
    <name evidence="3" type="ORF">BBBOND_0111310</name>
</gene>
<proteinExistence type="predicted"/>
<keyword evidence="2" id="KW-0812">Transmembrane</keyword>
<protein>
    <recommendedName>
        <fullName evidence="5">Ribosome-binding protein 1</fullName>
    </recommendedName>
</protein>
<keyword evidence="4" id="KW-1185">Reference proteome</keyword>
<dbReference type="Proteomes" id="UP000033188">
    <property type="component" value="Chromosome 1"/>
</dbReference>
<name>A0A061D2L2_BABBI</name>
<keyword evidence="2" id="KW-0472">Membrane</keyword>
<evidence type="ECO:0000313" key="3">
    <source>
        <dbReference type="EMBL" id="CDR94833.1"/>
    </source>
</evidence>
<evidence type="ECO:0000313" key="4">
    <source>
        <dbReference type="Proteomes" id="UP000033188"/>
    </source>
</evidence>
<keyword evidence="2" id="KW-1133">Transmembrane helix</keyword>
<dbReference type="STRING" id="5866.A0A061D2L2"/>
<dbReference type="VEuPathDB" id="PiroplasmaDB:BBBOND_0111310"/>